<feature type="chain" id="PRO_5045612057" evidence="4">
    <location>
        <begin position="38"/>
        <end position="338"/>
    </location>
</feature>
<keyword evidence="7" id="KW-1185">Reference proteome</keyword>
<dbReference type="RefSeq" id="WP_380023709.1">
    <property type="nucleotide sequence ID" value="NZ_JBHMDY010000006.1"/>
</dbReference>
<gene>
    <name evidence="6" type="ORF">ACFFVD_11835</name>
</gene>
<dbReference type="NCBIfam" id="NF038402">
    <property type="entry name" value="TroA_like"/>
    <property type="match status" value="1"/>
</dbReference>
<feature type="domain" description="Fe/B12 periplasmic-binding" evidence="5">
    <location>
        <begin position="61"/>
        <end position="308"/>
    </location>
</feature>
<dbReference type="EMBL" id="JBHMDY010000006">
    <property type="protein sequence ID" value="MFB9260494.1"/>
    <property type="molecule type" value="Genomic_DNA"/>
</dbReference>
<comment type="similarity">
    <text evidence="1">Belongs to the bacterial solute-binding protein 8 family.</text>
</comment>
<organism evidence="6 7">
    <name type="scientific">Dietzia aerolata</name>
    <dbReference type="NCBI Taxonomy" id="595984"/>
    <lineage>
        <taxon>Bacteria</taxon>
        <taxon>Bacillati</taxon>
        <taxon>Actinomycetota</taxon>
        <taxon>Actinomycetes</taxon>
        <taxon>Mycobacteriales</taxon>
        <taxon>Dietziaceae</taxon>
        <taxon>Dietzia</taxon>
    </lineage>
</organism>
<evidence type="ECO:0000256" key="1">
    <source>
        <dbReference type="ARBA" id="ARBA00008814"/>
    </source>
</evidence>
<comment type="caution">
    <text evidence="6">The sequence shown here is derived from an EMBL/GenBank/DDBJ whole genome shotgun (WGS) entry which is preliminary data.</text>
</comment>
<protein>
    <submittedName>
        <fullName evidence="6">ABC transporter substrate-binding protein</fullName>
    </submittedName>
</protein>
<evidence type="ECO:0000259" key="5">
    <source>
        <dbReference type="PROSITE" id="PS50983"/>
    </source>
</evidence>
<dbReference type="Pfam" id="PF01497">
    <property type="entry name" value="Peripla_BP_2"/>
    <property type="match status" value="1"/>
</dbReference>
<dbReference type="Proteomes" id="UP001589700">
    <property type="component" value="Unassembled WGS sequence"/>
</dbReference>
<dbReference type="PANTHER" id="PTHR30535">
    <property type="entry name" value="VITAMIN B12-BINDING PROTEIN"/>
    <property type="match status" value="1"/>
</dbReference>
<dbReference type="InterPro" id="IPR054828">
    <property type="entry name" value="Vit_B12_bind_prot"/>
</dbReference>
<evidence type="ECO:0000313" key="6">
    <source>
        <dbReference type="EMBL" id="MFB9260494.1"/>
    </source>
</evidence>
<dbReference type="PROSITE" id="PS50983">
    <property type="entry name" value="FE_B12_PBP"/>
    <property type="match status" value="1"/>
</dbReference>
<dbReference type="PANTHER" id="PTHR30535:SF34">
    <property type="entry name" value="MOLYBDATE-BINDING PROTEIN MOLA"/>
    <property type="match status" value="1"/>
</dbReference>
<evidence type="ECO:0000256" key="4">
    <source>
        <dbReference type="SAM" id="SignalP"/>
    </source>
</evidence>
<dbReference type="SUPFAM" id="SSF53807">
    <property type="entry name" value="Helical backbone' metal receptor"/>
    <property type="match status" value="1"/>
</dbReference>
<accession>A0ABV5JRT8</accession>
<dbReference type="InterPro" id="IPR050902">
    <property type="entry name" value="ABC_Transporter_SBP"/>
</dbReference>
<feature type="region of interest" description="Disordered" evidence="3">
    <location>
        <begin position="313"/>
        <end position="338"/>
    </location>
</feature>
<evidence type="ECO:0000313" key="7">
    <source>
        <dbReference type="Proteomes" id="UP001589700"/>
    </source>
</evidence>
<sequence>MHTPRARVSASARSRARTRARSLVAAPLAALALVAAACSPANEEPAVDQSANGETAGEPSAIVSLTPATTEMLFAVGAGEQVVAVDERSDYPEDAPVTDLSGYTPNLEAILGYDPDLVVLSDDNGGIVDGLERAGVEVLLLPAAANLDDTYTQIEQVGAATGHVGEAAEVVSQMQVEIDEIVASVPERETPLTYFHELDDTFYTVTNDTYIGEIYSMLGMTSIATGDNPYPQLSEELILEDDPDVVLLADAQCCGITPEIVAQRPGWDQMTAVREGHVYVVDEDLASRWGPRVVDFLREVAGLVSGIPAGTGADAPAGTGAGADAPADADAPAAQPTP</sequence>
<keyword evidence="2 4" id="KW-0732">Signal</keyword>
<dbReference type="Gene3D" id="3.40.50.1980">
    <property type="entry name" value="Nitrogenase molybdenum iron protein domain"/>
    <property type="match status" value="2"/>
</dbReference>
<dbReference type="CDD" id="cd01143">
    <property type="entry name" value="YvrC"/>
    <property type="match status" value="1"/>
</dbReference>
<evidence type="ECO:0000256" key="3">
    <source>
        <dbReference type="SAM" id="MobiDB-lite"/>
    </source>
</evidence>
<feature type="signal peptide" evidence="4">
    <location>
        <begin position="1"/>
        <end position="37"/>
    </location>
</feature>
<reference evidence="6 7" key="1">
    <citation type="submission" date="2024-09" db="EMBL/GenBank/DDBJ databases">
        <authorList>
            <person name="Sun Q."/>
            <person name="Mori K."/>
        </authorList>
    </citation>
    <scope>NUCLEOTIDE SEQUENCE [LARGE SCALE GENOMIC DNA]</scope>
    <source>
        <strain evidence="6 7">CCM 7659</strain>
    </source>
</reference>
<evidence type="ECO:0000256" key="2">
    <source>
        <dbReference type="ARBA" id="ARBA00022729"/>
    </source>
</evidence>
<proteinExistence type="inferred from homology"/>
<name>A0ABV5JRT8_9ACTN</name>
<dbReference type="InterPro" id="IPR002491">
    <property type="entry name" value="ABC_transptr_periplasmic_BD"/>
</dbReference>